<protein>
    <recommendedName>
        <fullName evidence="1">LysM domain-containing protein</fullName>
    </recommendedName>
</protein>
<reference evidence="2 3" key="1">
    <citation type="submission" date="2023-02" db="EMBL/GenBank/DDBJ databases">
        <title>Gemone sequence of Telluria chitinolytica ACM 3522T.</title>
        <authorList>
            <person name="Frediansyah A."/>
            <person name="Miess H."/>
            <person name="Gross H."/>
        </authorList>
    </citation>
    <scope>NUCLEOTIDE SEQUENCE [LARGE SCALE GENOMIC DNA]</scope>
    <source>
        <strain evidence="2 3">ACM 3522</strain>
    </source>
</reference>
<evidence type="ECO:0000313" key="2">
    <source>
        <dbReference type="EMBL" id="WEF32871.1"/>
    </source>
</evidence>
<dbReference type="Proteomes" id="UP001216510">
    <property type="component" value="Chromosome"/>
</dbReference>
<dbReference type="PANTHER" id="PTHR32305">
    <property type="match status" value="1"/>
</dbReference>
<proteinExistence type="predicted"/>
<keyword evidence="3" id="KW-1185">Reference proteome</keyword>
<dbReference type="InterPro" id="IPR050708">
    <property type="entry name" value="T6SS_VgrG/RHS"/>
</dbReference>
<dbReference type="InterPro" id="IPR018392">
    <property type="entry name" value="LysM"/>
</dbReference>
<dbReference type="Gene3D" id="2.180.10.10">
    <property type="entry name" value="RHS repeat-associated core"/>
    <property type="match status" value="2"/>
</dbReference>
<feature type="domain" description="LysM" evidence="1">
    <location>
        <begin position="685"/>
        <end position="733"/>
    </location>
</feature>
<gene>
    <name evidence="2" type="ORF">PX653_26335</name>
</gene>
<evidence type="ECO:0000259" key="1">
    <source>
        <dbReference type="PROSITE" id="PS51782"/>
    </source>
</evidence>
<accession>A0ABY8BD28</accession>
<dbReference type="InterPro" id="IPR031325">
    <property type="entry name" value="RHS_repeat"/>
</dbReference>
<evidence type="ECO:0000313" key="3">
    <source>
        <dbReference type="Proteomes" id="UP001216510"/>
    </source>
</evidence>
<dbReference type="InterPro" id="IPR006530">
    <property type="entry name" value="YD"/>
</dbReference>
<dbReference type="RefSeq" id="WP_277415586.1">
    <property type="nucleotide sequence ID" value="NZ_CP119083.1"/>
</dbReference>
<dbReference type="EMBL" id="CP119083">
    <property type="protein sequence ID" value="WEF32871.1"/>
    <property type="molecule type" value="Genomic_DNA"/>
</dbReference>
<organism evidence="2 3">
    <name type="scientific">Pseudoduganella chitinolytica</name>
    <dbReference type="NCBI Taxonomy" id="34070"/>
    <lineage>
        <taxon>Bacteria</taxon>
        <taxon>Pseudomonadati</taxon>
        <taxon>Pseudomonadota</taxon>
        <taxon>Betaproteobacteria</taxon>
        <taxon>Burkholderiales</taxon>
        <taxon>Oxalobacteraceae</taxon>
        <taxon>Telluria group</taxon>
        <taxon>Pseudoduganella</taxon>
    </lineage>
</organism>
<dbReference type="Pfam" id="PF05593">
    <property type="entry name" value="RHS_repeat"/>
    <property type="match status" value="1"/>
</dbReference>
<name>A0ABY8BD28_9BURK</name>
<dbReference type="NCBIfam" id="TIGR01643">
    <property type="entry name" value="YD_repeat_2x"/>
    <property type="match status" value="2"/>
</dbReference>
<sequence length="1278" mass="137440">MQSCLGNTVRAGGKPAFQGNQLTLDRWGNVLSITDPRDPNWKLSYTYNGANQQTSGTALGAKGSQTALQTSRYDALGRLVGTVDGRGALTQYVYDTAGNLAREIHADEGVVTNTYDAFGNRLSTTQPDTVLANGEVLTGVTTRYSYDHLGHLLSTRTAAVDVYLAIDTGKGPLPSNLVAHKELVQTRKYDELGRLVRSLGSNDTGTEQEYDGSGNVISTATATFDKNGVRAILGRTLIAYDAENHKIASRDANGKSLSWQYKNGRLHTSKDMGNRTTWYGYDAAGHQRSQTSERGQKLYYTYSGDNLVRIDDRATSLSTIYAYDSAGNRVGERQVYLGKPGDAPTRLQNNTLTVDNLNRITRVEDDLVTLDYEYDANGNRVKIVSRYGSADPITKFNAFDAMNRQTIVNGNWEVDAQGRGKAVRGTGHEITYDRSGNRLSDTYSGTRVINNFISYGTEKDAETTETYRYDAAGRLSTIRRDGLLIDERHYDDAGRISQSGLAAKGARGVADVLKALGIDIAQRVYTYNVFGHMTRQKDLNASLDGMQDIWFNGYDEMGNLTGYDVVSAADGKNKGIYRVEYDYRDAYKELKTTLAKDGSVVTSTYDANGNRISILETKTDKTTVRNRLWYDADGHVQSYKPEGKDGGFNLIVNGNVLGEEDGDKDNLLGSNYLPVTSPSMVAAPSSYSVQSANETLQSIAQTIWGDANLWYLIADANALTINATLKVGEILRIPARVNTVHGDYGTYKPYDPSEQIGSTAPVMPPPKADKGCGVFGQIIQIVVAVVANAIGGPVLASIASQLAGMAMGTQDKFSWKAVALAAVMPDVGQAIPNADWVPDIFNDGTWKQAAARAAVSNMATQAVSVATGLQDHFQWRNVAAAAAGAGAGFAAAEYLKGTNPVANWFGDNKLGKDTTVGFVRGMSAAMARGGRIEVALIATDAFGNALASSLSSQSSAYDAERKSQQAGVDLKRAPRFASLSTADANAMSDVPTLSDMTVASARSVAGPAQNAENTASGESDGTIYLNVSGFNDGKAQVIVPGQRLSFWGKVESYLEEGFGNFKNGFFQGTSDASQSQGYPDVTDGTADKNSTSYLLGTGFGKAFVNQSAGGGRMPVFTTRSAKESVAGSGARINYGPAATGFDGSTENIGRGLNSSTSSNQLTLEASVPQLSVNPTAQKLGPIELSFDKITRTWTSPAGLDYGPGSVHGNRVKHVLDHAEPNPNKTTHSVFNVERNEVLSVVDVGYPDFFGHSCLVDFTNWRNLWHAQNHTPRSFVKKR</sequence>
<dbReference type="PROSITE" id="PS51782">
    <property type="entry name" value="LYSM"/>
    <property type="match status" value="1"/>
</dbReference>
<dbReference type="PANTHER" id="PTHR32305:SF15">
    <property type="entry name" value="PROTEIN RHSA-RELATED"/>
    <property type="match status" value="1"/>
</dbReference>